<gene>
    <name evidence="2" type="ORF">PSTG_01959</name>
</gene>
<organism evidence="2 3">
    <name type="scientific">Puccinia striiformis f. sp. tritici PST-78</name>
    <dbReference type="NCBI Taxonomy" id="1165861"/>
    <lineage>
        <taxon>Eukaryota</taxon>
        <taxon>Fungi</taxon>
        <taxon>Dikarya</taxon>
        <taxon>Basidiomycota</taxon>
        <taxon>Pucciniomycotina</taxon>
        <taxon>Pucciniomycetes</taxon>
        <taxon>Pucciniales</taxon>
        <taxon>Pucciniaceae</taxon>
        <taxon>Puccinia</taxon>
    </lineage>
</organism>
<comment type="caution">
    <text evidence="2">The sequence shown here is derived from an EMBL/GenBank/DDBJ whole genome shotgun (WGS) entry which is preliminary data.</text>
</comment>
<evidence type="ECO:0000256" key="1">
    <source>
        <dbReference type="SAM" id="MobiDB-lite"/>
    </source>
</evidence>
<evidence type="ECO:0000313" key="3">
    <source>
        <dbReference type="Proteomes" id="UP000054564"/>
    </source>
</evidence>
<accession>A0A0L0W0A2</accession>
<feature type="region of interest" description="Disordered" evidence="1">
    <location>
        <begin position="13"/>
        <end position="32"/>
    </location>
</feature>
<sequence>MWLCSPVNDAVPARNGKNGDVANGKVNDQKETEGKEVDVAWLAVGIGGGRRMGNLCMHQFRKTGEGQDQKGCGLNNLGHNMVSDFESNSHASPTRVWSLRFIDSL</sequence>
<reference evidence="3" key="1">
    <citation type="submission" date="2014-03" db="EMBL/GenBank/DDBJ databases">
        <title>The Genome Sequence of Puccinia striiformis f. sp. tritici PST-78.</title>
        <authorList>
            <consortium name="The Broad Institute Genome Sequencing Platform"/>
            <person name="Cuomo C."/>
            <person name="Hulbert S."/>
            <person name="Chen X."/>
            <person name="Walker B."/>
            <person name="Young S.K."/>
            <person name="Zeng Q."/>
            <person name="Gargeya S."/>
            <person name="Fitzgerald M."/>
            <person name="Haas B."/>
            <person name="Abouelleil A."/>
            <person name="Alvarado L."/>
            <person name="Arachchi H.M."/>
            <person name="Berlin A.M."/>
            <person name="Chapman S.B."/>
            <person name="Goldberg J."/>
            <person name="Griggs A."/>
            <person name="Gujja S."/>
            <person name="Hansen M."/>
            <person name="Howarth C."/>
            <person name="Imamovic A."/>
            <person name="Larimer J."/>
            <person name="McCowan C."/>
            <person name="Montmayeur A."/>
            <person name="Murphy C."/>
            <person name="Neiman D."/>
            <person name="Pearson M."/>
            <person name="Priest M."/>
            <person name="Roberts A."/>
            <person name="Saif S."/>
            <person name="Shea T."/>
            <person name="Sisk P."/>
            <person name="Sykes S."/>
            <person name="Wortman J."/>
            <person name="Nusbaum C."/>
            <person name="Birren B."/>
        </authorList>
    </citation>
    <scope>NUCLEOTIDE SEQUENCE [LARGE SCALE GENOMIC DNA]</scope>
    <source>
        <strain evidence="3">race PST-78</strain>
    </source>
</reference>
<name>A0A0L0W0A2_9BASI</name>
<evidence type="ECO:0000313" key="2">
    <source>
        <dbReference type="EMBL" id="KNF04902.1"/>
    </source>
</evidence>
<dbReference type="EMBL" id="AJIL01000010">
    <property type="protein sequence ID" value="KNF04902.1"/>
    <property type="molecule type" value="Genomic_DNA"/>
</dbReference>
<keyword evidence="3" id="KW-1185">Reference proteome</keyword>
<dbReference type="Proteomes" id="UP000054564">
    <property type="component" value="Unassembled WGS sequence"/>
</dbReference>
<dbReference type="AlphaFoldDB" id="A0A0L0W0A2"/>
<proteinExistence type="predicted"/>
<protein>
    <submittedName>
        <fullName evidence="2">Uncharacterized protein</fullName>
    </submittedName>
</protein>